<keyword evidence="2" id="KW-1185">Reference proteome</keyword>
<accession>A0AAD5YEJ0</accession>
<evidence type="ECO:0000313" key="1">
    <source>
        <dbReference type="EMBL" id="KAJ3477777.1"/>
    </source>
</evidence>
<proteinExistence type="predicted"/>
<dbReference type="AlphaFoldDB" id="A0AAD5YEJ0"/>
<dbReference type="Proteomes" id="UP001212997">
    <property type="component" value="Unassembled WGS sequence"/>
</dbReference>
<organism evidence="1 2">
    <name type="scientific">Meripilus lineatus</name>
    <dbReference type="NCBI Taxonomy" id="2056292"/>
    <lineage>
        <taxon>Eukaryota</taxon>
        <taxon>Fungi</taxon>
        <taxon>Dikarya</taxon>
        <taxon>Basidiomycota</taxon>
        <taxon>Agaricomycotina</taxon>
        <taxon>Agaricomycetes</taxon>
        <taxon>Polyporales</taxon>
        <taxon>Meripilaceae</taxon>
        <taxon>Meripilus</taxon>
    </lineage>
</organism>
<dbReference type="EMBL" id="JANAWD010000565">
    <property type="protein sequence ID" value="KAJ3477777.1"/>
    <property type="molecule type" value="Genomic_DNA"/>
</dbReference>
<sequence length="216" mass="24339">MTAPLVFPYADPAELLQHYNLSKFNGAEKQSCTFELAPSFGSNPTLKGLNDDLKVLAKSATEEIARLAPTERSWKNVSSHLANNPLISPHNFDETRADLLVKEGRHMFVRNDDHPADPKFIDEVRVWFETLVGDKDIIAVLPVDFPSLSRILTQTGVPVTGIKSILYRTEDFSQDLMDIGILMYPDSERPYIKASIINRYSIAFQLHDLSSYVVSR</sequence>
<comment type="caution">
    <text evidence="1">The sequence shown here is derived from an EMBL/GenBank/DDBJ whole genome shotgun (WGS) entry which is preliminary data.</text>
</comment>
<name>A0AAD5YEJ0_9APHY</name>
<gene>
    <name evidence="1" type="ORF">NLI96_g10236</name>
</gene>
<reference evidence="1" key="1">
    <citation type="submission" date="2022-07" db="EMBL/GenBank/DDBJ databases">
        <title>Genome Sequence of Physisporinus lineatus.</title>
        <authorList>
            <person name="Buettner E."/>
        </authorList>
    </citation>
    <scope>NUCLEOTIDE SEQUENCE</scope>
    <source>
        <strain evidence="1">VT162</strain>
    </source>
</reference>
<protein>
    <submittedName>
        <fullName evidence="1">Uncharacterized protein</fullName>
    </submittedName>
</protein>
<evidence type="ECO:0000313" key="2">
    <source>
        <dbReference type="Proteomes" id="UP001212997"/>
    </source>
</evidence>